<dbReference type="GO" id="GO:0004386">
    <property type="term" value="F:helicase activity"/>
    <property type="evidence" value="ECO:0007669"/>
    <property type="project" value="UniProtKB-KW"/>
</dbReference>
<keyword evidence="6 7" id="KW-0472">Membrane</keyword>
<sequence length="1499" mass="166828">MSDQGVPDFYSFTTAPLLVNEDINDVKDDDVSPEEQDSLQCHCQAFRPSLSKVIEEIKQLYAVALPMIITGLLLYGKSAISMFFMGKLGKEALAGGSMSIGIANITGYSVISGLALGMEAISSQACGAKQWPLMGQTLQRTIVILILACLPISVLWLNIEPILLFCGQNPDISSVASTYLALSLPDLLFQCIINPLRIYLRTQNVTLPLMLTAAFALALHAPINYILVYHLSFGIRGIAVAVALTDLNLLITLLFYLCFSRICDKTWQGWSLECFDEWKPILSLAIPSCMSVCLEWWWYELMIVLSGLLTNASEAVATMGILIQATSLIYIFPSSLSLAVSARVGYELGANQPSKAKTTSMVALSCAVFSSFTAMLFMITMRNAWGRIFTNDKAILSLTAMVMPVAGLCELGNYPQTTGCGVLRGSARPTLGANINLGSFYGVGLPVALLMGFVIDVGLLGLWFGLLAAQVVCPIYMLVVVARTDWRVQATRAGQLAGINGDEAEEENKIQRCETNALNAELDFFPLAEVEGSFVVNLPRHVFEEGIHDWKYALVGQFVGATLNFSYLQKIVELMWGKASHVKGVKVVQAWRVKEYAKSDGPINSIEVEIVDGLDTGNSIMTGNSVNQPHDVTPTVMDGLDIGNGKEVCISDNQSGATLSTIVGGSCSVAENDSIGKEKALDILQPTQATVTVATSQGSNPQLKRGKGRPDKERGKVSLGGSRNKFEVFNSIDPENLLVDSGRKQRITSLGVEKIVQDLKLKKKKYVGKVKKLEESFAFCFWNIRGFNNPLKQSKVLRWAASCQIGVLCLLETRVKEDKAGIILKQLWNQLRLMENTVGSDPWLFGGNFNVILNPKESSTPVNASLMTGIFEFQHCVEEMGLSDHSFIGPLFTWSNKHQDNFLARKLDRFLTNSGWFGSFVDSEVEFLAPGDSDHCPAFVWLHKLVPAVRPKQFKFFNFWALHPRFLQIVEESWQDPTEGNLAQALFLKLKGLKCCLKDFNKIYFNDISSRVKQKHEELSKIQLANLDFGTVGNCANMECEVERELKILEETKLLFYKQKAKSNWIKEGDQGSHFFHSMVASKRKSYTIRVLFDQNDRRLDSFEDMSSEVIVFFKNQLGMIDPNIKGCNVSTMRDLLGYFYLWVLLTPCVEQFLMRRLRRLYGVKGITNPQDQMDIILIFQENLVNLSSIVDNTLLAQEIIRGYARKNNSPSLDLCLFHQSLLSIVLNGSLVGYFKGARRGTIDSVMGVQSVLDTFYLLSRLKLNASKCEMFTASVPADLWALIREVIGFKLGVLPVRHLGVPLVTMKISIKDFQCLIDKIRAKLNSWANRHLSFAGRLQLIHSILIRATVTWHKLVWFPCRIPKYNTILWMAALYRLPTRSSFARDMWGNVLSLCGINRCVSAWDKELASASQLFKGKTLIVQLLKLALAGHVYNIWRERNSRLFGGRARPVGDVLKDMIPFVFDLVNGLLAESTKGTFPCVLTGVFELAAVLTLLPC</sequence>
<feature type="transmembrane region" description="Helical" evidence="7">
    <location>
        <begin position="1136"/>
        <end position="1155"/>
    </location>
</feature>
<dbReference type="InterPro" id="IPR002528">
    <property type="entry name" value="MATE_fam"/>
</dbReference>
<gene>
    <name evidence="9" type="ORF">F3Y22_tig00110437pilonHSYRG00015</name>
</gene>
<keyword evidence="9" id="KW-0347">Helicase</keyword>
<evidence type="ECO:0000256" key="8">
    <source>
        <dbReference type="SAM" id="MobiDB-lite"/>
    </source>
</evidence>
<evidence type="ECO:0000313" key="10">
    <source>
        <dbReference type="Proteomes" id="UP000436088"/>
    </source>
</evidence>
<dbReference type="InterPro" id="IPR045069">
    <property type="entry name" value="MATE_euk"/>
</dbReference>
<dbReference type="GO" id="GO:0016020">
    <property type="term" value="C:membrane"/>
    <property type="evidence" value="ECO:0007669"/>
    <property type="project" value="UniProtKB-SubCell"/>
</dbReference>
<feature type="transmembrane region" description="Helical" evidence="7">
    <location>
        <begin position="280"/>
        <end position="299"/>
    </location>
</feature>
<feature type="transmembrane region" description="Helical" evidence="7">
    <location>
        <begin position="319"/>
        <end position="340"/>
    </location>
</feature>
<feature type="compositionally biased region" description="Polar residues" evidence="8">
    <location>
        <begin position="693"/>
        <end position="702"/>
    </location>
</feature>
<accession>A0A6A3APH4</accession>
<dbReference type="InterPro" id="IPR036691">
    <property type="entry name" value="Endo/exonu/phosph_ase_sf"/>
</dbReference>
<dbReference type="CDD" id="cd13132">
    <property type="entry name" value="MATE_eukaryotic"/>
    <property type="match status" value="1"/>
</dbReference>
<dbReference type="Pfam" id="PF01554">
    <property type="entry name" value="MatE"/>
    <property type="match status" value="2"/>
</dbReference>
<protein>
    <recommendedName>
        <fullName evidence="7">Protein DETOXIFICATION</fullName>
    </recommendedName>
    <alternativeName>
        <fullName evidence="7">Multidrug and toxic compound extrusion protein</fullName>
    </alternativeName>
</protein>
<comment type="similarity">
    <text evidence="2 7">Belongs to the multi antimicrobial extrusion (MATE) (TC 2.A.66.1) family.</text>
</comment>
<evidence type="ECO:0000256" key="3">
    <source>
        <dbReference type="ARBA" id="ARBA00022448"/>
    </source>
</evidence>
<keyword evidence="5 7" id="KW-1133">Transmembrane helix</keyword>
<comment type="subcellular location">
    <subcellularLocation>
        <location evidence="1">Membrane</location>
        <topology evidence="1">Multi-pass membrane protein</topology>
    </subcellularLocation>
</comment>
<feature type="transmembrane region" description="Helical" evidence="7">
    <location>
        <begin position="207"/>
        <end position="227"/>
    </location>
</feature>
<dbReference type="NCBIfam" id="TIGR00797">
    <property type="entry name" value="matE"/>
    <property type="match status" value="1"/>
</dbReference>
<feature type="transmembrane region" description="Helical" evidence="7">
    <location>
        <begin position="60"/>
        <end position="80"/>
    </location>
</feature>
<evidence type="ECO:0000256" key="5">
    <source>
        <dbReference type="ARBA" id="ARBA00022989"/>
    </source>
</evidence>
<reference evidence="9" key="1">
    <citation type="submission" date="2019-09" db="EMBL/GenBank/DDBJ databases">
        <title>Draft genome information of white flower Hibiscus syriacus.</title>
        <authorList>
            <person name="Kim Y.-M."/>
        </authorList>
    </citation>
    <scope>NUCLEOTIDE SEQUENCE [LARGE SCALE GENOMIC DNA]</scope>
    <source>
        <strain evidence="9">YM2019G1</strain>
    </source>
</reference>
<dbReference type="GO" id="GO:0015297">
    <property type="term" value="F:antiporter activity"/>
    <property type="evidence" value="ECO:0007669"/>
    <property type="project" value="InterPro"/>
</dbReference>
<evidence type="ECO:0000313" key="9">
    <source>
        <dbReference type="EMBL" id="KAE8704799.1"/>
    </source>
</evidence>
<keyword evidence="9" id="KW-0547">Nucleotide-binding</keyword>
<evidence type="ECO:0000256" key="1">
    <source>
        <dbReference type="ARBA" id="ARBA00004141"/>
    </source>
</evidence>
<dbReference type="GO" id="GO:1990961">
    <property type="term" value="P:xenobiotic detoxification by transmembrane export across the plasma membrane"/>
    <property type="evidence" value="ECO:0007669"/>
    <property type="project" value="InterPro"/>
</dbReference>
<dbReference type="Proteomes" id="UP000436088">
    <property type="component" value="Unassembled WGS sequence"/>
</dbReference>
<keyword evidence="9" id="KW-0378">Hydrolase</keyword>
<feature type="transmembrane region" description="Helical" evidence="7">
    <location>
        <begin position="461"/>
        <end position="482"/>
    </location>
</feature>
<evidence type="ECO:0000256" key="7">
    <source>
        <dbReference type="RuleBase" id="RU004914"/>
    </source>
</evidence>
<feature type="transmembrane region" description="Helical" evidence="7">
    <location>
        <begin position="435"/>
        <end position="455"/>
    </location>
</feature>
<evidence type="ECO:0000256" key="4">
    <source>
        <dbReference type="ARBA" id="ARBA00022692"/>
    </source>
</evidence>
<evidence type="ECO:0000256" key="6">
    <source>
        <dbReference type="ARBA" id="ARBA00023136"/>
    </source>
</evidence>
<comment type="caution">
    <text evidence="9">The sequence shown here is derived from an EMBL/GenBank/DDBJ whole genome shotgun (WGS) entry which is preliminary data.</text>
</comment>
<keyword evidence="3" id="KW-0813">Transport</keyword>
<dbReference type="EMBL" id="VEPZ02000986">
    <property type="protein sequence ID" value="KAE8704799.1"/>
    <property type="molecule type" value="Genomic_DNA"/>
</dbReference>
<feature type="region of interest" description="Disordered" evidence="8">
    <location>
        <begin position="693"/>
        <end position="717"/>
    </location>
</feature>
<organism evidence="9 10">
    <name type="scientific">Hibiscus syriacus</name>
    <name type="common">Rose of Sharon</name>
    <dbReference type="NCBI Taxonomy" id="106335"/>
    <lineage>
        <taxon>Eukaryota</taxon>
        <taxon>Viridiplantae</taxon>
        <taxon>Streptophyta</taxon>
        <taxon>Embryophyta</taxon>
        <taxon>Tracheophyta</taxon>
        <taxon>Spermatophyta</taxon>
        <taxon>Magnoliopsida</taxon>
        <taxon>eudicotyledons</taxon>
        <taxon>Gunneridae</taxon>
        <taxon>Pentapetalae</taxon>
        <taxon>rosids</taxon>
        <taxon>malvids</taxon>
        <taxon>Malvales</taxon>
        <taxon>Malvaceae</taxon>
        <taxon>Malvoideae</taxon>
        <taxon>Hibiscus</taxon>
    </lineage>
</organism>
<feature type="transmembrane region" description="Helical" evidence="7">
    <location>
        <begin position="361"/>
        <end position="382"/>
    </location>
</feature>
<dbReference type="PANTHER" id="PTHR11206">
    <property type="entry name" value="MULTIDRUG RESISTANCE PROTEIN"/>
    <property type="match status" value="1"/>
</dbReference>
<feature type="transmembrane region" description="Helical" evidence="7">
    <location>
        <begin position="233"/>
        <end position="259"/>
    </location>
</feature>
<proteinExistence type="inferred from homology"/>
<dbReference type="SUPFAM" id="SSF56219">
    <property type="entry name" value="DNase I-like"/>
    <property type="match status" value="1"/>
</dbReference>
<feature type="transmembrane region" description="Helical" evidence="7">
    <location>
        <begin position="142"/>
        <end position="159"/>
    </location>
</feature>
<evidence type="ECO:0000256" key="2">
    <source>
        <dbReference type="ARBA" id="ARBA00010199"/>
    </source>
</evidence>
<feature type="transmembrane region" description="Helical" evidence="7">
    <location>
        <begin position="100"/>
        <end position="121"/>
    </location>
</feature>
<feature type="transmembrane region" description="Helical" evidence="7">
    <location>
        <begin position="179"/>
        <end position="200"/>
    </location>
</feature>
<feature type="transmembrane region" description="Helical" evidence="7">
    <location>
        <begin position="394"/>
        <end position="414"/>
    </location>
</feature>
<keyword evidence="4 7" id="KW-0812">Transmembrane</keyword>
<name>A0A6A3APH4_HIBSY</name>
<dbReference type="Gene3D" id="3.60.10.10">
    <property type="entry name" value="Endonuclease/exonuclease/phosphatase"/>
    <property type="match status" value="2"/>
</dbReference>
<keyword evidence="10" id="KW-1185">Reference proteome</keyword>
<dbReference type="GO" id="GO:0042910">
    <property type="term" value="F:xenobiotic transmembrane transporter activity"/>
    <property type="evidence" value="ECO:0007669"/>
    <property type="project" value="InterPro"/>
</dbReference>
<keyword evidence="9" id="KW-0067">ATP-binding</keyword>